<evidence type="ECO:0000313" key="2">
    <source>
        <dbReference type="EMBL" id="PPQ67367.1"/>
    </source>
</evidence>
<dbReference type="AlphaFoldDB" id="A0A409VMA7"/>
<keyword evidence="3" id="KW-1185">Reference proteome</keyword>
<evidence type="ECO:0000256" key="1">
    <source>
        <dbReference type="SAM" id="MobiDB-lite"/>
    </source>
</evidence>
<sequence>MASQPPNANTEQSTSSLTPKILEPEFNALTHCLKDAVVKTGQIYGFYANSRKLGIDTHVPNPPRSMTAALGRSIEKYDQICDSIEAHLTRAINVLERDLRREKERIEAEEQRKQIEALMLPPPVPAQTSETVAETPTTQSSAEDSGTNPRNSPVSSIPGRRPSAISISSLHRPAFPLKLDLSSTSLRISEEEAAMFSQGLASPVTLAPKSARAIGPNEFPPELIAAFNNAPSSIDIPHPDMDLTLAADIQQKPDLSALGVGLGDSSDKPIELDLDAMDIEMPNMNDFGNPVEMNESTEDHEGDGLFSPLQDDGEGEGADNIQPQKEEGHSVPTYDMDSKVNQELFGDFSSSGEMGVAMETDTSMPPPHSTEMPSSEDLLAQFSATQGTSPSSNPMLQGGEAFDLNSIDLSSLASQFYAQEHDSEINFAMDVETFLNMDTASEQRPEGDTSQMQNYT</sequence>
<protein>
    <submittedName>
        <fullName evidence="2">Uncharacterized protein</fullName>
    </submittedName>
</protein>
<name>A0A409VMA7_PSICY</name>
<proteinExistence type="predicted"/>
<gene>
    <name evidence="2" type="ORF">CVT25_005946</name>
</gene>
<organism evidence="2 3">
    <name type="scientific">Psilocybe cyanescens</name>
    <dbReference type="NCBI Taxonomy" id="93625"/>
    <lineage>
        <taxon>Eukaryota</taxon>
        <taxon>Fungi</taxon>
        <taxon>Dikarya</taxon>
        <taxon>Basidiomycota</taxon>
        <taxon>Agaricomycotina</taxon>
        <taxon>Agaricomycetes</taxon>
        <taxon>Agaricomycetidae</taxon>
        <taxon>Agaricales</taxon>
        <taxon>Agaricineae</taxon>
        <taxon>Strophariaceae</taxon>
        <taxon>Psilocybe</taxon>
    </lineage>
</organism>
<dbReference type="OrthoDB" id="3365514at2759"/>
<comment type="caution">
    <text evidence="2">The sequence shown here is derived from an EMBL/GenBank/DDBJ whole genome shotgun (WGS) entry which is preliminary data.</text>
</comment>
<dbReference type="InParanoid" id="A0A409VMA7"/>
<evidence type="ECO:0000313" key="3">
    <source>
        <dbReference type="Proteomes" id="UP000283269"/>
    </source>
</evidence>
<feature type="region of interest" description="Disordered" evidence="1">
    <location>
        <begin position="290"/>
        <end position="334"/>
    </location>
</feature>
<reference evidence="2 3" key="1">
    <citation type="journal article" date="2018" name="Evol. Lett.">
        <title>Horizontal gene cluster transfer increased hallucinogenic mushroom diversity.</title>
        <authorList>
            <person name="Reynolds H.T."/>
            <person name="Vijayakumar V."/>
            <person name="Gluck-Thaler E."/>
            <person name="Korotkin H.B."/>
            <person name="Matheny P.B."/>
            <person name="Slot J.C."/>
        </authorList>
    </citation>
    <scope>NUCLEOTIDE SEQUENCE [LARGE SCALE GENOMIC DNA]</scope>
    <source>
        <strain evidence="2 3">2631</strain>
    </source>
</reference>
<feature type="region of interest" description="Disordered" evidence="1">
    <location>
        <begin position="437"/>
        <end position="456"/>
    </location>
</feature>
<dbReference type="EMBL" id="NHYD01003974">
    <property type="protein sequence ID" value="PPQ67367.1"/>
    <property type="molecule type" value="Genomic_DNA"/>
</dbReference>
<dbReference type="Proteomes" id="UP000283269">
    <property type="component" value="Unassembled WGS sequence"/>
</dbReference>
<feature type="region of interest" description="Disordered" evidence="1">
    <location>
        <begin position="112"/>
        <end position="163"/>
    </location>
</feature>
<accession>A0A409VMA7</accession>
<feature type="compositionally biased region" description="Polar residues" evidence="1">
    <location>
        <begin position="126"/>
        <end position="155"/>
    </location>
</feature>